<feature type="binding site" evidence="9">
    <location>
        <position position="79"/>
    </location>
    <ligand>
        <name>anthranilate</name>
        <dbReference type="ChEBI" id="CHEBI:16567"/>
        <label>1</label>
    </ligand>
</feature>
<dbReference type="PANTHER" id="PTHR43285:SF2">
    <property type="entry name" value="ANTHRANILATE PHOSPHORIBOSYLTRANSFERASE"/>
    <property type="match status" value="1"/>
</dbReference>
<evidence type="ECO:0000256" key="9">
    <source>
        <dbReference type="HAMAP-Rule" id="MF_00211"/>
    </source>
</evidence>
<comment type="catalytic activity">
    <reaction evidence="7 9">
        <text>N-(5-phospho-beta-D-ribosyl)anthranilate + diphosphate = 5-phospho-alpha-D-ribose 1-diphosphate + anthranilate</text>
        <dbReference type="Rhea" id="RHEA:11768"/>
        <dbReference type="ChEBI" id="CHEBI:16567"/>
        <dbReference type="ChEBI" id="CHEBI:18277"/>
        <dbReference type="ChEBI" id="CHEBI:33019"/>
        <dbReference type="ChEBI" id="CHEBI:58017"/>
        <dbReference type="EC" id="2.4.2.18"/>
    </reaction>
</comment>
<gene>
    <name evidence="9" type="primary">trpD</name>
    <name evidence="12" type="ORF">C5L23_000099</name>
</gene>
<comment type="subunit">
    <text evidence="9">Homodimer.</text>
</comment>
<dbReference type="InterPro" id="IPR036320">
    <property type="entry name" value="Glycosyl_Trfase_fam3_N_dom_sf"/>
</dbReference>
<evidence type="ECO:0000256" key="6">
    <source>
        <dbReference type="ARBA" id="ARBA00023141"/>
    </source>
</evidence>
<proteinExistence type="inferred from homology"/>
<dbReference type="GO" id="GO:0005829">
    <property type="term" value="C:cytosol"/>
    <property type="evidence" value="ECO:0007669"/>
    <property type="project" value="TreeGrafter"/>
</dbReference>
<evidence type="ECO:0000313" key="12">
    <source>
        <dbReference type="EMBL" id="TDG68497.1"/>
    </source>
</evidence>
<organism evidence="12 13">
    <name type="scientific">Leuconostoc fallax</name>
    <dbReference type="NCBI Taxonomy" id="1251"/>
    <lineage>
        <taxon>Bacteria</taxon>
        <taxon>Bacillati</taxon>
        <taxon>Bacillota</taxon>
        <taxon>Bacilli</taxon>
        <taxon>Lactobacillales</taxon>
        <taxon>Lactobacillaceae</taxon>
        <taxon>Leuconostoc</taxon>
    </lineage>
</organism>
<dbReference type="EC" id="2.4.2.18" evidence="9"/>
<evidence type="ECO:0000256" key="2">
    <source>
        <dbReference type="ARBA" id="ARBA00022605"/>
    </source>
</evidence>
<dbReference type="AlphaFoldDB" id="A0A4V3A2G9"/>
<feature type="binding site" evidence="9">
    <location>
        <position position="119"/>
    </location>
    <ligand>
        <name>5-phospho-alpha-D-ribose 1-diphosphate</name>
        <dbReference type="ChEBI" id="CHEBI:58017"/>
    </ligand>
</feature>
<feature type="binding site" evidence="9">
    <location>
        <position position="165"/>
    </location>
    <ligand>
        <name>anthranilate</name>
        <dbReference type="ChEBI" id="CHEBI:16567"/>
        <label>2</label>
    </ligand>
</feature>
<comment type="similarity">
    <text evidence="9">Belongs to the anthranilate phosphoribosyltransferase family.</text>
</comment>
<evidence type="ECO:0000256" key="5">
    <source>
        <dbReference type="ARBA" id="ARBA00022822"/>
    </source>
</evidence>
<dbReference type="InterPro" id="IPR017459">
    <property type="entry name" value="Glycosyl_Trfase_fam3_N_dom"/>
</dbReference>
<feature type="binding site" evidence="9">
    <location>
        <begin position="107"/>
        <end position="115"/>
    </location>
    <ligand>
        <name>5-phospho-alpha-D-ribose 1-diphosphate</name>
        <dbReference type="ChEBI" id="CHEBI:58017"/>
    </ligand>
</feature>
<feature type="binding site" evidence="9">
    <location>
        <position position="225"/>
    </location>
    <ligand>
        <name>Mg(2+)</name>
        <dbReference type="ChEBI" id="CHEBI:18420"/>
        <label>2</label>
    </ligand>
</feature>
<comment type="cofactor">
    <cofactor evidence="9">
        <name>Mg(2+)</name>
        <dbReference type="ChEBI" id="CHEBI:18420"/>
    </cofactor>
    <text evidence="9">Binds 2 magnesium ions per monomer.</text>
</comment>
<dbReference type="Pfam" id="PF00591">
    <property type="entry name" value="Glycos_transf_3"/>
    <property type="match status" value="1"/>
</dbReference>
<evidence type="ECO:0000259" key="10">
    <source>
        <dbReference type="Pfam" id="PF00591"/>
    </source>
</evidence>
<keyword evidence="9" id="KW-0460">Magnesium</keyword>
<dbReference type="STRING" id="907931.GCA_000165675_01744"/>
<comment type="similarity">
    <text evidence="8">In the C-terminal section; belongs to the anthranilate phosphoribosyltransferase family.</text>
</comment>
<feature type="binding site" evidence="9">
    <location>
        <position position="224"/>
    </location>
    <ligand>
        <name>Mg(2+)</name>
        <dbReference type="ChEBI" id="CHEBI:18420"/>
        <label>2</label>
    </ligand>
</feature>
<comment type="function">
    <text evidence="9">Catalyzes the transfer of the phosphoribosyl group of 5-phosphorylribose-1-pyrophosphate (PRPP) to anthranilate to yield N-(5'-phosphoribosyl)-anthranilate (PRA).</text>
</comment>
<comment type="pathway">
    <text evidence="1 9">Amino-acid biosynthesis; L-tryptophan biosynthesis; L-tryptophan from chorismate: step 2/5.</text>
</comment>
<dbReference type="InterPro" id="IPR005940">
    <property type="entry name" value="Anthranilate_Pribosyl_Tfrase"/>
</dbReference>
<dbReference type="GO" id="GO:0000162">
    <property type="term" value="P:L-tryptophan biosynthetic process"/>
    <property type="evidence" value="ECO:0007669"/>
    <property type="project" value="UniProtKB-UniRule"/>
</dbReference>
<accession>A0A4V3A2G9</accession>
<evidence type="ECO:0000256" key="1">
    <source>
        <dbReference type="ARBA" id="ARBA00004907"/>
    </source>
</evidence>
<sequence length="337" mass="35921">MIETALELLTNNQDLDSKMAQAVIDEMMTGQTSDIQIAAYLAALSTKGESIAEITGSARAMRQHALPITTHRPVMDIVGTGGDQSGTFNISTTTSFVVTAAGVPVAKHGNNAATSKSGAADVLSALGAKIDLQPEQVEKLLHQTDQAFLYARTYHQAMKYVAPVRHSLGIKTIFNILGPLTNPANPQTMLLGAYDKALLVPLARVLHNLGVQHALLVHGQDGLDEVSLSADTDIVELKDGQITEMTLVPEDYGFAKVPLSDLKGGTPSENAGITREILNGNCQDAKRQIVILNAGCALYAANYVDDISAGIQLAQETIDDGRAFEQLTQFIQATQEV</sequence>
<keyword evidence="13" id="KW-1185">Reference proteome</keyword>
<dbReference type="GO" id="GO:0000287">
    <property type="term" value="F:magnesium ion binding"/>
    <property type="evidence" value="ECO:0007669"/>
    <property type="project" value="UniProtKB-UniRule"/>
</dbReference>
<feature type="binding site" evidence="9">
    <location>
        <position position="110"/>
    </location>
    <ligand>
        <name>anthranilate</name>
        <dbReference type="ChEBI" id="CHEBI:16567"/>
        <label>1</label>
    </ligand>
</feature>
<dbReference type="Proteomes" id="UP000295681">
    <property type="component" value="Unassembled WGS sequence"/>
</dbReference>
<keyword evidence="4 9" id="KW-0808">Transferase</keyword>
<name>A0A4V3A2G9_9LACO</name>
<comment type="caution">
    <text evidence="12">The sequence shown here is derived from an EMBL/GenBank/DDBJ whole genome shotgun (WGS) entry which is preliminary data.</text>
</comment>
<dbReference type="SUPFAM" id="SSF52418">
    <property type="entry name" value="Nucleoside phosphorylase/phosphoribosyltransferase catalytic domain"/>
    <property type="match status" value="1"/>
</dbReference>
<keyword evidence="5 9" id="KW-0822">Tryptophan biosynthesis</keyword>
<keyword evidence="6 9" id="KW-0057">Aromatic amino acid biosynthesis</keyword>
<dbReference type="GO" id="GO:0004048">
    <property type="term" value="F:anthranilate phosphoribosyltransferase activity"/>
    <property type="evidence" value="ECO:0007669"/>
    <property type="project" value="UniProtKB-UniRule"/>
</dbReference>
<dbReference type="FunFam" id="3.40.1030.10:FF:000002">
    <property type="entry name" value="Anthranilate phosphoribosyltransferase"/>
    <property type="match status" value="1"/>
</dbReference>
<keyword evidence="2 9" id="KW-0028">Amino-acid biosynthesis</keyword>
<evidence type="ECO:0000256" key="3">
    <source>
        <dbReference type="ARBA" id="ARBA00022676"/>
    </source>
</evidence>
<evidence type="ECO:0000256" key="8">
    <source>
        <dbReference type="ARBA" id="ARBA00061188"/>
    </source>
</evidence>
<dbReference type="RefSeq" id="WP_010006686.1">
    <property type="nucleotide sequence ID" value="NZ_JAGYGP010000007.1"/>
</dbReference>
<evidence type="ECO:0000259" key="11">
    <source>
        <dbReference type="Pfam" id="PF02885"/>
    </source>
</evidence>
<evidence type="ECO:0000313" key="13">
    <source>
        <dbReference type="Proteomes" id="UP000295681"/>
    </source>
</evidence>
<feature type="binding site" evidence="9">
    <location>
        <position position="225"/>
    </location>
    <ligand>
        <name>Mg(2+)</name>
        <dbReference type="ChEBI" id="CHEBI:18420"/>
        <label>1</label>
    </ligand>
</feature>
<feature type="domain" description="Glycosyl transferase family 3" evidence="10">
    <location>
        <begin position="73"/>
        <end position="323"/>
    </location>
</feature>
<dbReference type="Gene3D" id="1.20.970.10">
    <property type="entry name" value="Transferase, Pyrimidine Nucleoside Phosphorylase, Chain C"/>
    <property type="match status" value="1"/>
</dbReference>
<dbReference type="Gene3D" id="3.40.1030.10">
    <property type="entry name" value="Nucleoside phosphorylase/phosphoribosyltransferase catalytic domain"/>
    <property type="match status" value="1"/>
</dbReference>
<feature type="domain" description="Glycosyl transferase family 3 N-terminal" evidence="11">
    <location>
        <begin position="5"/>
        <end position="65"/>
    </location>
</feature>
<dbReference type="InterPro" id="IPR035902">
    <property type="entry name" value="Nuc_phospho_transferase"/>
</dbReference>
<dbReference type="SUPFAM" id="SSF47648">
    <property type="entry name" value="Nucleoside phosphorylase/phosphoribosyltransferase N-terminal domain"/>
    <property type="match status" value="1"/>
</dbReference>
<evidence type="ECO:0000256" key="7">
    <source>
        <dbReference type="ARBA" id="ARBA00052328"/>
    </source>
</evidence>
<dbReference type="PANTHER" id="PTHR43285">
    <property type="entry name" value="ANTHRANILATE PHOSPHORIBOSYLTRANSFERASE"/>
    <property type="match status" value="1"/>
</dbReference>
<feature type="binding site" evidence="9">
    <location>
        <begin position="89"/>
        <end position="92"/>
    </location>
    <ligand>
        <name>5-phospho-alpha-D-ribose 1-diphosphate</name>
        <dbReference type="ChEBI" id="CHEBI:58017"/>
    </ligand>
</feature>
<dbReference type="EMBL" id="PUFI01000013">
    <property type="protein sequence ID" value="TDG68497.1"/>
    <property type="molecule type" value="Genomic_DNA"/>
</dbReference>
<comment type="caution">
    <text evidence="9">Lacks conserved residue(s) required for the propagation of feature annotation.</text>
</comment>
<feature type="binding site" evidence="9">
    <location>
        <begin position="82"/>
        <end position="83"/>
    </location>
    <ligand>
        <name>5-phospho-alpha-D-ribose 1-diphosphate</name>
        <dbReference type="ChEBI" id="CHEBI:58017"/>
    </ligand>
</feature>
<feature type="binding site" evidence="9">
    <location>
        <position position="91"/>
    </location>
    <ligand>
        <name>Mg(2+)</name>
        <dbReference type="ChEBI" id="CHEBI:18420"/>
        <label>1</label>
    </ligand>
</feature>
<feature type="binding site" evidence="9">
    <location>
        <position position="87"/>
    </location>
    <ligand>
        <name>5-phospho-alpha-D-ribose 1-diphosphate</name>
        <dbReference type="ChEBI" id="CHEBI:58017"/>
    </ligand>
</feature>
<protein>
    <recommendedName>
        <fullName evidence="9">Anthranilate phosphoribosyltransferase</fullName>
        <ecNumber evidence="9">2.4.2.18</ecNumber>
    </recommendedName>
</protein>
<dbReference type="InterPro" id="IPR000312">
    <property type="entry name" value="Glycosyl_Trfase_fam3"/>
</dbReference>
<feature type="binding site" evidence="9">
    <location>
        <position position="79"/>
    </location>
    <ligand>
        <name>5-phospho-alpha-D-ribose 1-diphosphate</name>
        <dbReference type="ChEBI" id="CHEBI:58017"/>
    </ligand>
</feature>
<dbReference type="HAMAP" id="MF_00211">
    <property type="entry name" value="TrpD"/>
    <property type="match status" value="1"/>
</dbReference>
<keyword evidence="3 9" id="KW-0328">Glycosyltransferase</keyword>
<dbReference type="Pfam" id="PF02885">
    <property type="entry name" value="Glycos_trans_3N"/>
    <property type="match status" value="1"/>
</dbReference>
<dbReference type="NCBIfam" id="TIGR01245">
    <property type="entry name" value="trpD"/>
    <property type="match status" value="1"/>
</dbReference>
<dbReference type="UniPathway" id="UPA00035">
    <property type="reaction ID" value="UER00041"/>
</dbReference>
<evidence type="ECO:0000256" key="4">
    <source>
        <dbReference type="ARBA" id="ARBA00022679"/>
    </source>
</evidence>
<reference evidence="12 13" key="1">
    <citation type="journal article" date="2019" name="Appl. Microbiol. Biotechnol.">
        <title>Uncovering carbohydrate metabolism through a genotype-phenotype association study of 56 lactic acid bacteria genomes.</title>
        <authorList>
            <person name="Buron-Moles G."/>
            <person name="Chailyan A."/>
            <person name="Dolejs I."/>
            <person name="Forster J."/>
            <person name="Miks M.H."/>
        </authorList>
    </citation>
    <scope>NUCLEOTIDE SEQUENCE [LARGE SCALE GENOMIC DNA]</scope>
    <source>
        <strain evidence="12 13">ATCC 700006</strain>
    </source>
</reference>
<keyword evidence="9" id="KW-0479">Metal-binding</keyword>